<dbReference type="EMBL" id="JACVVK020000491">
    <property type="protein sequence ID" value="KAK7471478.1"/>
    <property type="molecule type" value="Genomic_DNA"/>
</dbReference>
<name>A0ABD0JER6_9CAEN</name>
<dbReference type="InterPro" id="IPR018849">
    <property type="entry name" value="Urb2/Npa2_C"/>
</dbReference>
<reference evidence="3 4" key="1">
    <citation type="journal article" date="2023" name="Sci. Data">
        <title>Genome assembly of the Korean intertidal mud-creeper Batillaria attramentaria.</title>
        <authorList>
            <person name="Patra A.K."/>
            <person name="Ho P.T."/>
            <person name="Jun S."/>
            <person name="Lee S.J."/>
            <person name="Kim Y."/>
            <person name="Won Y.J."/>
        </authorList>
    </citation>
    <scope>NUCLEOTIDE SEQUENCE [LARGE SCALE GENOMIC DNA]</scope>
    <source>
        <strain evidence="3">Wonlab-2016</strain>
    </source>
</reference>
<dbReference type="Proteomes" id="UP001519460">
    <property type="component" value="Unassembled WGS sequence"/>
</dbReference>
<dbReference type="PANTHER" id="PTHR15682:SF2">
    <property type="entry name" value="UNHEALTHY RIBOSOME BIOGENESIS PROTEIN 2 HOMOLOG"/>
    <property type="match status" value="1"/>
</dbReference>
<evidence type="ECO:0000259" key="2">
    <source>
        <dbReference type="Pfam" id="PF10441"/>
    </source>
</evidence>
<dbReference type="PANTHER" id="PTHR15682">
    <property type="entry name" value="UNHEALTHY RIBOSOME BIOGENESIS PROTEIN 2 HOMOLOG"/>
    <property type="match status" value="1"/>
</dbReference>
<organism evidence="3 4">
    <name type="scientific">Batillaria attramentaria</name>
    <dbReference type="NCBI Taxonomy" id="370345"/>
    <lineage>
        <taxon>Eukaryota</taxon>
        <taxon>Metazoa</taxon>
        <taxon>Spiralia</taxon>
        <taxon>Lophotrochozoa</taxon>
        <taxon>Mollusca</taxon>
        <taxon>Gastropoda</taxon>
        <taxon>Caenogastropoda</taxon>
        <taxon>Sorbeoconcha</taxon>
        <taxon>Cerithioidea</taxon>
        <taxon>Batillariidae</taxon>
        <taxon>Batillaria</taxon>
    </lineage>
</organism>
<evidence type="ECO:0000313" key="3">
    <source>
        <dbReference type="EMBL" id="KAK7471478.1"/>
    </source>
</evidence>
<dbReference type="InterPro" id="IPR052609">
    <property type="entry name" value="Ribosome_Biogenesis_Reg"/>
</dbReference>
<dbReference type="Pfam" id="PF10441">
    <property type="entry name" value="Urb2"/>
    <property type="match status" value="1"/>
</dbReference>
<proteinExistence type="predicted"/>
<keyword evidence="4" id="KW-1185">Reference proteome</keyword>
<protein>
    <recommendedName>
        <fullName evidence="2">Nucleolar 27S pre-rRNA processing Urb2/Npa2 C-terminal domain-containing protein</fullName>
    </recommendedName>
</protein>
<comment type="caution">
    <text evidence="3">The sequence shown here is derived from an EMBL/GenBank/DDBJ whole genome shotgun (WGS) entry which is preliminary data.</text>
</comment>
<accession>A0ABD0JER6</accession>
<feature type="domain" description="Nucleolar 27S pre-rRNA processing Urb2/Npa2 C-terminal" evidence="2">
    <location>
        <begin position="1224"/>
        <end position="1400"/>
    </location>
</feature>
<evidence type="ECO:0000256" key="1">
    <source>
        <dbReference type="SAM" id="MobiDB-lite"/>
    </source>
</evidence>
<gene>
    <name evidence="3" type="ORF">BaRGS_00035872</name>
</gene>
<feature type="region of interest" description="Disordered" evidence="1">
    <location>
        <begin position="1070"/>
        <end position="1104"/>
    </location>
</feature>
<evidence type="ECO:0000313" key="4">
    <source>
        <dbReference type="Proteomes" id="UP001519460"/>
    </source>
</evidence>
<sequence length="1401" mass="156384">MLGRLKDQRVAVNERLTLARKLWATESEVGPNKQQIITDAVVGLLVNNKKRNDLTDAERTDTWGTLSYILKSVSNASKNGSTLAVRPLLAQVLVDTLEAFACRTEITKQSHDDTLAYVLECCSAILQSSTLSYVLTTRFEILVSLASVVCQLCVSLPQTLNSSLDLSLLLSQATSHLQQTSHRCQLSPSQVLHTVIDRLLQPAVLLAYKVQLQSDSERLTASAQSLVEFVLKTVFHEGHQKLYKTYLETVTKQLMNQQTDDDVKDEISQSVTDKAKQQDSSQLPWLISNLFSNLFASIKPVKEKKTDCKLVVASKDAVLHFLPTFLKHAVHAWRKSPQQTFQLLIHVNSYLGFPVDSAEGKTEDSYVQTVVALLTVVHDSGVYNVAADRARGGAQLKYFRRMLQVLLKAEISSSLCRCLSVLLHLNHLILEPTMKQVLHFCCSQLTQLPVETRSSVDVFLSSLVSTYSQLHQVPKWFGFVLDLNAVAPQQLPSVLSLPAFRQQLHEVIQQLPQTTAVDVWSRLSSEVTSAYKAVTDGNDDADVREKLWSIVLLYHEFISYVRLYDSSVTARIVDKIQSLQADLELNIITPALKNIQQKGKKDILLTRSCLLLAVCLGNVKLMLALYRTSGASHQEFRITSADLPFSLQLHELLGKKKSLASDAVVRSLVDSLMVQRVQALEQEESTGVADRPELQSYFTFSEGMQEEALKVEWDGCVSHVDDERYQLSKLHQITHKSASLLPMMLEKNGADLPKLIVRVFAESDQKETPGRHTAYSVARHLLHETEAGNSQEFYQHPKKKKKTGSETLVPVLQSLGEEGISWTDLSHNSLGQEVDLTERGEEVLKREDLGTERSTGDDLCCLLMELLDASAGTSVFRVVKPHLLLNHLEKLCSQCQVEEGSPLGQLLKKTVATVMGDFQSVLELEGFFSELKKRLQEVSDKLQTRHAGDLNLASYRMLFTVTQYLLQETHWHLKRDFYRKDVQTASRSYFSSISAAIDTIVGTLQQLHSKGTKFALPCHLMQCLEAVTVQRSVDAASHDKDSILDRSHLDGVEFVLQHVINTLSQTEMSAETEKSVVKRKRKQDREDKSSVSPAKKVRVAGPDQEDSRRMLVSVGEGCLEAEGMEECVRDTLAVVATACDISLFADLMEGLVRDVSVDNLANPAMIQEAVAVWQKVIGCSRLTNEQRAVLERLSVKYLLQCVAVMTEISCFFQGLAQGVGVPILHSLAQMLTLERSLRHHANRDFLSSFNAVYDVLHAVLVHHLNTSVKVIHNVMAVASSLLKECIRNGDQDRLLAQPAYVDPMVKCANLVSRLLALLANHRTELHRVAVGIVSDYANGVKAVTLLPVVKKALLPGVYAFLDLCDKHATSHLRVMLPAGVREVFHLLHNDFLKYYKYTGKV</sequence>